<dbReference type="PANTHER" id="PTHR11735:SF6">
    <property type="entry name" value="TRNA N6-ADENOSINE THREONYLCARBAMOYLTRANSFERASE, MITOCHONDRIAL"/>
    <property type="match status" value="1"/>
</dbReference>
<dbReference type="PRINTS" id="PR00789">
    <property type="entry name" value="OSIALOPTASE"/>
</dbReference>
<feature type="binding site" evidence="8">
    <location>
        <position position="116"/>
    </location>
    <ligand>
        <name>Fe cation</name>
        <dbReference type="ChEBI" id="CHEBI:24875"/>
    </ligand>
</feature>
<feature type="binding site" evidence="8">
    <location>
        <position position="189"/>
    </location>
    <ligand>
        <name>substrate</name>
    </ligand>
</feature>
<feature type="binding site" evidence="8">
    <location>
        <position position="307"/>
    </location>
    <ligand>
        <name>Fe cation</name>
        <dbReference type="ChEBI" id="CHEBI:24875"/>
    </ligand>
</feature>
<dbReference type="GO" id="GO:0061711">
    <property type="term" value="F:tRNA N(6)-L-threonylcarbamoyladenine synthase activity"/>
    <property type="evidence" value="ECO:0007669"/>
    <property type="project" value="UniProtKB-EC"/>
</dbReference>
<evidence type="ECO:0000256" key="5">
    <source>
        <dbReference type="ARBA" id="ARBA00023004"/>
    </source>
</evidence>
<dbReference type="FunFam" id="3.30.420.40:FF:000040">
    <property type="entry name" value="tRNA N6-adenosine threonylcarbamoyltransferase"/>
    <property type="match status" value="1"/>
</dbReference>
<dbReference type="SUPFAM" id="SSF53067">
    <property type="entry name" value="Actin-like ATPase domain"/>
    <property type="match status" value="2"/>
</dbReference>
<evidence type="ECO:0000259" key="9">
    <source>
        <dbReference type="Pfam" id="PF00814"/>
    </source>
</evidence>
<feature type="binding site" evidence="8">
    <location>
        <position position="172"/>
    </location>
    <ligand>
        <name>substrate</name>
    </ligand>
</feature>
<dbReference type="HAMAP" id="MF_01445">
    <property type="entry name" value="TsaD"/>
    <property type="match status" value="1"/>
</dbReference>
<comment type="subcellular location">
    <subcellularLocation>
        <location evidence="8">Cytoplasm</location>
    </subcellularLocation>
</comment>
<keyword evidence="6 8" id="KW-0012">Acyltransferase</keyword>
<comment type="function">
    <text evidence="8">Required for the formation of a threonylcarbamoyl group on adenosine at position 37 (t(6)A37) in tRNAs that read codons beginning with adenine. Is involved in the transfer of the threonylcarbamoyl moiety of threonylcarbamoyl-AMP (TC-AMP) to the N6 group of A37, together with TsaE and TsaB. TsaD likely plays a direct catalytic role in this reaction.</text>
</comment>
<dbReference type="NCBIfam" id="TIGR03723">
    <property type="entry name" value="T6A_TsaD_YgjD"/>
    <property type="match status" value="1"/>
</dbReference>
<evidence type="ECO:0000313" key="10">
    <source>
        <dbReference type="EMBL" id="QHI72657.1"/>
    </source>
</evidence>
<dbReference type="Proteomes" id="UP000463883">
    <property type="component" value="Chromosome"/>
</dbReference>
<evidence type="ECO:0000313" key="11">
    <source>
        <dbReference type="Proteomes" id="UP000463883"/>
    </source>
</evidence>
<evidence type="ECO:0000256" key="4">
    <source>
        <dbReference type="ARBA" id="ARBA00022723"/>
    </source>
</evidence>
<dbReference type="GO" id="GO:0005737">
    <property type="term" value="C:cytoplasm"/>
    <property type="evidence" value="ECO:0007669"/>
    <property type="project" value="UniProtKB-SubCell"/>
</dbReference>
<dbReference type="InterPro" id="IPR000905">
    <property type="entry name" value="Gcp-like_dom"/>
</dbReference>
<name>A0A6P1MFH4_9FIRM</name>
<evidence type="ECO:0000256" key="7">
    <source>
        <dbReference type="ARBA" id="ARBA00048117"/>
    </source>
</evidence>
<proteinExistence type="inferred from homology"/>
<dbReference type="InterPro" id="IPR043129">
    <property type="entry name" value="ATPase_NBD"/>
</dbReference>
<dbReference type="Gene3D" id="3.30.420.40">
    <property type="match status" value="2"/>
</dbReference>
<evidence type="ECO:0000256" key="6">
    <source>
        <dbReference type="ARBA" id="ARBA00023315"/>
    </source>
</evidence>
<dbReference type="InterPro" id="IPR017861">
    <property type="entry name" value="KAE1/TsaD"/>
</dbReference>
<dbReference type="GO" id="GO:0005506">
    <property type="term" value="F:iron ion binding"/>
    <property type="evidence" value="ECO:0007669"/>
    <property type="project" value="UniProtKB-UniRule"/>
</dbReference>
<protein>
    <recommendedName>
        <fullName evidence="8">tRNA N6-adenosine threonylcarbamoyltransferase</fullName>
        <ecNumber evidence="8">2.3.1.234</ecNumber>
    </recommendedName>
    <alternativeName>
        <fullName evidence="8">N6-L-threonylcarbamoyladenine synthase</fullName>
        <shortName evidence="8">t(6)A synthase</shortName>
    </alternativeName>
    <alternativeName>
        <fullName evidence="8">t(6)A37 threonylcarbamoyladenosine biosynthesis protein TsaD</fullName>
    </alternativeName>
    <alternativeName>
        <fullName evidence="8">tRNA threonylcarbamoyladenosine biosynthesis protein TsaD</fullName>
    </alternativeName>
</protein>
<feature type="binding site" evidence="8">
    <location>
        <position position="120"/>
    </location>
    <ligand>
        <name>Fe cation</name>
        <dbReference type="ChEBI" id="CHEBI:24875"/>
    </ligand>
</feature>
<comment type="cofactor">
    <cofactor evidence="8">
        <name>Fe(2+)</name>
        <dbReference type="ChEBI" id="CHEBI:29033"/>
    </cofactor>
    <text evidence="8">Binds 1 Fe(2+) ion per subunit.</text>
</comment>
<keyword evidence="3 8" id="KW-0819">tRNA processing</keyword>
<keyword evidence="5 8" id="KW-0408">Iron</keyword>
<reference evidence="10 11" key="1">
    <citation type="submission" date="2020-01" db="EMBL/GenBank/DDBJ databases">
        <title>Genomic analysis of Aminipila sp. CBA3637.</title>
        <authorList>
            <person name="Kim Y.B."/>
            <person name="Roh S.W."/>
        </authorList>
    </citation>
    <scope>NUCLEOTIDE SEQUENCE [LARGE SCALE GENOMIC DNA]</scope>
    <source>
        <strain evidence="10 11">CBA3637</strain>
    </source>
</reference>
<keyword evidence="1 8" id="KW-0963">Cytoplasm</keyword>
<evidence type="ECO:0000256" key="1">
    <source>
        <dbReference type="ARBA" id="ARBA00022490"/>
    </source>
</evidence>
<comment type="catalytic activity">
    <reaction evidence="7 8">
        <text>L-threonylcarbamoyladenylate + adenosine(37) in tRNA = N(6)-L-threonylcarbamoyladenosine(37) in tRNA + AMP + H(+)</text>
        <dbReference type="Rhea" id="RHEA:37059"/>
        <dbReference type="Rhea" id="RHEA-COMP:10162"/>
        <dbReference type="Rhea" id="RHEA-COMP:10163"/>
        <dbReference type="ChEBI" id="CHEBI:15378"/>
        <dbReference type="ChEBI" id="CHEBI:73682"/>
        <dbReference type="ChEBI" id="CHEBI:74411"/>
        <dbReference type="ChEBI" id="CHEBI:74418"/>
        <dbReference type="ChEBI" id="CHEBI:456215"/>
        <dbReference type="EC" id="2.3.1.234"/>
    </reaction>
</comment>
<keyword evidence="4 8" id="KW-0479">Metal-binding</keyword>
<dbReference type="CDD" id="cd24133">
    <property type="entry name" value="ASKHA_NBD_TsaD_bac"/>
    <property type="match status" value="1"/>
</dbReference>
<feature type="binding site" evidence="8">
    <location>
        <begin position="139"/>
        <end position="143"/>
    </location>
    <ligand>
        <name>substrate</name>
    </ligand>
</feature>
<dbReference type="RefSeq" id="WP_162362425.1">
    <property type="nucleotide sequence ID" value="NZ_CP047591.1"/>
</dbReference>
<feature type="binding site" evidence="8">
    <location>
        <position position="185"/>
    </location>
    <ligand>
        <name>substrate</name>
    </ligand>
</feature>
<sequence>MKNGKFLTMAIESSCDETSVALLLEGREVLSNVISSQIKVHQVFGGVVPEIASRHHLENINNVTTQALMEAGVTLDDVDLIGVTYGPGLVGALLIGLASAKAYAFAKNIPLVGVHHIQGHISANYIQYPDLEPPFMALVVSGGHTNIVEVENYNSFKVLGGTRDDAAGEAFDKVARVLGLGYPGGPLIDKISKEGDAEAIPFKRVFLEKGSYDFSFSGIKTGVLNYINSEKQAGREVNIANVAASFQQAVLDVIVTKAVDAAIKMKKDKIVLAGGVAANSRLREMLTEKCGENGIKLYCPAPILCTDNAAMIGCAAYYKYKAGFCSDLTLDAYPNLPLTDI</sequence>
<keyword evidence="11" id="KW-1185">Reference proteome</keyword>
<evidence type="ECO:0000256" key="2">
    <source>
        <dbReference type="ARBA" id="ARBA00022679"/>
    </source>
</evidence>
<dbReference type="EC" id="2.3.1.234" evidence="8"/>
<dbReference type="PANTHER" id="PTHR11735">
    <property type="entry name" value="TRNA N6-ADENOSINE THREONYLCARBAMOYLTRANSFERASE"/>
    <property type="match status" value="1"/>
</dbReference>
<dbReference type="NCBIfam" id="TIGR00329">
    <property type="entry name" value="gcp_kae1"/>
    <property type="match status" value="1"/>
</dbReference>
<organism evidence="10 11">
    <name type="scientific">Aminipila terrae</name>
    <dbReference type="NCBI Taxonomy" id="2697030"/>
    <lineage>
        <taxon>Bacteria</taxon>
        <taxon>Bacillati</taxon>
        <taxon>Bacillota</taxon>
        <taxon>Clostridia</taxon>
        <taxon>Peptostreptococcales</taxon>
        <taxon>Anaerovoracaceae</taxon>
        <taxon>Aminipila</taxon>
    </lineage>
</organism>
<dbReference type="EMBL" id="CP047591">
    <property type="protein sequence ID" value="QHI72657.1"/>
    <property type="molecule type" value="Genomic_DNA"/>
</dbReference>
<keyword evidence="2 8" id="KW-0808">Transferase</keyword>
<feature type="domain" description="Gcp-like" evidence="9">
    <location>
        <begin position="28"/>
        <end position="313"/>
    </location>
</feature>
<evidence type="ECO:0000256" key="3">
    <source>
        <dbReference type="ARBA" id="ARBA00022694"/>
    </source>
</evidence>
<accession>A0A6P1MFH4</accession>
<dbReference type="GO" id="GO:0002949">
    <property type="term" value="P:tRNA threonylcarbamoyladenosine modification"/>
    <property type="evidence" value="ECO:0007669"/>
    <property type="project" value="UniProtKB-UniRule"/>
</dbReference>
<evidence type="ECO:0000256" key="8">
    <source>
        <dbReference type="HAMAP-Rule" id="MF_01445"/>
    </source>
</evidence>
<dbReference type="KEGG" id="amic:Ami3637_09830"/>
<dbReference type="AlphaFoldDB" id="A0A6P1MFH4"/>
<dbReference type="InterPro" id="IPR022450">
    <property type="entry name" value="TsaD"/>
</dbReference>
<dbReference type="Pfam" id="PF00814">
    <property type="entry name" value="TsaD"/>
    <property type="match status" value="1"/>
</dbReference>
<comment type="similarity">
    <text evidence="8">Belongs to the KAE1 / TsaD family.</text>
</comment>
<feature type="binding site" evidence="8">
    <location>
        <position position="279"/>
    </location>
    <ligand>
        <name>substrate</name>
    </ligand>
</feature>
<gene>
    <name evidence="8 10" type="primary">tsaD</name>
    <name evidence="10" type="ORF">Ami3637_09830</name>
</gene>